<dbReference type="InterPro" id="IPR037682">
    <property type="entry name" value="TonB_C"/>
</dbReference>
<dbReference type="SUPFAM" id="SSF74653">
    <property type="entry name" value="TolA/TonB C-terminal domain"/>
    <property type="match status" value="1"/>
</dbReference>
<organism evidence="3 4">
    <name type="scientific">Paraflavisolibacter caeni</name>
    <dbReference type="NCBI Taxonomy" id="2982496"/>
    <lineage>
        <taxon>Bacteria</taxon>
        <taxon>Pseudomonadati</taxon>
        <taxon>Bacteroidota</taxon>
        <taxon>Chitinophagia</taxon>
        <taxon>Chitinophagales</taxon>
        <taxon>Chitinophagaceae</taxon>
        <taxon>Paraflavisolibacter</taxon>
    </lineage>
</organism>
<sequence>MKIILPVFFLFIVLSSNTDLFGQQAISFNPLRNQLLSNDTIPVKSNTIPNKSDSVFQTVSGQLAPPDSVEVEADFPGGVTEFTNFLNNHLNPDVPINKGAPAGKYQVVAQFIIDIDGSVTNAKALTNCGFGMEQELIRAIKLSPKWKPAIQYGRPVKAYRKQPITFVIEEEKRKKRRLF</sequence>
<protein>
    <submittedName>
        <fullName evidence="3">Energy transducer TonB</fullName>
    </submittedName>
</protein>
<feature type="signal peptide" evidence="1">
    <location>
        <begin position="1"/>
        <end position="18"/>
    </location>
</feature>
<dbReference type="Pfam" id="PF03544">
    <property type="entry name" value="TonB_C"/>
    <property type="match status" value="1"/>
</dbReference>
<dbReference type="Proteomes" id="UP001155483">
    <property type="component" value="Unassembled WGS sequence"/>
</dbReference>
<dbReference type="AlphaFoldDB" id="A0A9X3B9Y1"/>
<keyword evidence="4" id="KW-1185">Reference proteome</keyword>
<feature type="chain" id="PRO_5040941834" evidence="1">
    <location>
        <begin position="19"/>
        <end position="179"/>
    </location>
</feature>
<comment type="caution">
    <text evidence="3">The sequence shown here is derived from an EMBL/GenBank/DDBJ whole genome shotgun (WGS) entry which is preliminary data.</text>
</comment>
<reference evidence="3" key="2">
    <citation type="submission" date="2023-04" db="EMBL/GenBank/DDBJ databases">
        <title>Paracnuella aquatica gen. nov., sp. nov., a member of the family Chitinophagaceae isolated from a hot spring.</title>
        <authorList>
            <person name="Wang C."/>
        </authorList>
    </citation>
    <scope>NUCLEOTIDE SEQUENCE</scope>
    <source>
        <strain evidence="3">LB-8</strain>
    </source>
</reference>
<feature type="domain" description="TonB C-terminal" evidence="2">
    <location>
        <begin position="107"/>
        <end position="167"/>
    </location>
</feature>
<dbReference type="RefSeq" id="WP_279299353.1">
    <property type="nucleotide sequence ID" value="NZ_JAOTIF010000025.1"/>
</dbReference>
<gene>
    <name evidence="3" type="ORF">OCK74_22540</name>
</gene>
<evidence type="ECO:0000313" key="3">
    <source>
        <dbReference type="EMBL" id="MCU7551916.1"/>
    </source>
</evidence>
<evidence type="ECO:0000256" key="1">
    <source>
        <dbReference type="SAM" id="SignalP"/>
    </source>
</evidence>
<evidence type="ECO:0000259" key="2">
    <source>
        <dbReference type="Pfam" id="PF03544"/>
    </source>
</evidence>
<evidence type="ECO:0000313" key="4">
    <source>
        <dbReference type="Proteomes" id="UP001155483"/>
    </source>
</evidence>
<accession>A0A9X3B9Y1</accession>
<dbReference type="GO" id="GO:0055085">
    <property type="term" value="P:transmembrane transport"/>
    <property type="evidence" value="ECO:0007669"/>
    <property type="project" value="InterPro"/>
</dbReference>
<keyword evidence="1" id="KW-0732">Signal</keyword>
<dbReference type="Gene3D" id="3.30.1150.10">
    <property type="match status" value="1"/>
</dbReference>
<dbReference type="EMBL" id="JAOTIF010000025">
    <property type="protein sequence ID" value="MCU7551916.1"/>
    <property type="molecule type" value="Genomic_DNA"/>
</dbReference>
<name>A0A9X3B9Y1_9BACT</name>
<reference evidence="3" key="1">
    <citation type="submission" date="2022-09" db="EMBL/GenBank/DDBJ databases">
        <authorList>
            <person name="Yuan C."/>
            <person name="Ke Z."/>
        </authorList>
    </citation>
    <scope>NUCLEOTIDE SEQUENCE</scope>
    <source>
        <strain evidence="3">LB-8</strain>
    </source>
</reference>
<proteinExistence type="predicted"/>